<organism evidence="1 2">
    <name type="scientific">Nocardia rhizosphaerae</name>
    <dbReference type="NCBI Taxonomy" id="1691571"/>
    <lineage>
        <taxon>Bacteria</taxon>
        <taxon>Bacillati</taxon>
        <taxon>Actinomycetota</taxon>
        <taxon>Actinomycetes</taxon>
        <taxon>Mycobacteriales</taxon>
        <taxon>Nocardiaceae</taxon>
        <taxon>Nocardia</taxon>
    </lineage>
</organism>
<reference evidence="2" key="1">
    <citation type="journal article" date="2019" name="Int. J. Syst. Evol. Microbiol.">
        <title>The Global Catalogue of Microorganisms (GCM) 10K type strain sequencing project: providing services to taxonomists for standard genome sequencing and annotation.</title>
        <authorList>
            <consortium name="The Broad Institute Genomics Platform"/>
            <consortium name="The Broad Institute Genome Sequencing Center for Infectious Disease"/>
            <person name="Wu L."/>
            <person name="Ma J."/>
        </authorList>
    </citation>
    <scope>NUCLEOTIDE SEQUENCE [LARGE SCALE GENOMIC DNA]</scope>
    <source>
        <strain evidence="2">CGMCC 4.7204</strain>
    </source>
</reference>
<accession>A0ABV8L2Y2</accession>
<dbReference type="EMBL" id="JBHSBA010000003">
    <property type="protein sequence ID" value="MFC4124634.1"/>
    <property type="molecule type" value="Genomic_DNA"/>
</dbReference>
<protein>
    <submittedName>
        <fullName evidence="1">Uncharacterized protein</fullName>
    </submittedName>
</protein>
<keyword evidence="2" id="KW-1185">Reference proteome</keyword>
<evidence type="ECO:0000313" key="2">
    <source>
        <dbReference type="Proteomes" id="UP001595767"/>
    </source>
</evidence>
<name>A0ABV8L2Y2_9NOCA</name>
<dbReference type="RefSeq" id="WP_378547044.1">
    <property type="nucleotide sequence ID" value="NZ_JBHSBA010000003.1"/>
</dbReference>
<comment type="caution">
    <text evidence="1">The sequence shown here is derived from an EMBL/GenBank/DDBJ whole genome shotgun (WGS) entry which is preliminary data.</text>
</comment>
<sequence>MGDYFERIVDVEVGADEAAASAALMVDWMVSRGWLTRESSGAAMYSRQVAEGYVPGADWGQIAHDWGADWVPGPVAVVAGRAAHHPGQGETEPSAAKCPGCGDTAVVIDYPNRWEADPAVWQPFSIAIDTWRQTGDATVTCRTCAAPSQVTAWSFADGFALGALAFDFWGWPPLTESFVAEFATRLGHRIVHHSGKF</sequence>
<dbReference type="Proteomes" id="UP001595767">
    <property type="component" value="Unassembled WGS sequence"/>
</dbReference>
<evidence type="ECO:0000313" key="1">
    <source>
        <dbReference type="EMBL" id="MFC4124634.1"/>
    </source>
</evidence>
<proteinExistence type="predicted"/>
<gene>
    <name evidence="1" type="ORF">ACFOW8_06825</name>
</gene>